<sequence length="264" mass="28895">MVYWWMLGAEPTAEEPEGVIVKNRRSLQGTHCTGTDCCTTYISGDLHLNTWKGESFDCHGEVIEPAGTTDRVLEVRLGHGEGSIVGHNRSRSHYDDFSFISSAAMQVGQDILEVSGWGNYLFNGVNGAGTLGLGGNSVPNLQNGGPITYKMVNEKQHVFDIKLGEAVYLDWISVTLNGGPFDNMGDSVFLCKGPARVHSVSARDHPLITGKSPEPLHACSGTRHNNCRRRQEDNPFSGFGRVAILSLVYSREKVKCDIEGFFSM</sequence>
<protein>
    <submittedName>
        <fullName evidence="1">Uncharacterized protein</fullName>
    </submittedName>
</protein>
<keyword evidence="2" id="KW-1185">Reference proteome</keyword>
<accession>A0A9N8DFA1</accession>
<organism evidence="1 2">
    <name type="scientific">Seminavis robusta</name>
    <dbReference type="NCBI Taxonomy" id="568900"/>
    <lineage>
        <taxon>Eukaryota</taxon>
        <taxon>Sar</taxon>
        <taxon>Stramenopiles</taxon>
        <taxon>Ochrophyta</taxon>
        <taxon>Bacillariophyta</taxon>
        <taxon>Bacillariophyceae</taxon>
        <taxon>Bacillariophycidae</taxon>
        <taxon>Naviculales</taxon>
        <taxon>Naviculaceae</taxon>
        <taxon>Seminavis</taxon>
    </lineage>
</organism>
<evidence type="ECO:0000313" key="1">
    <source>
        <dbReference type="EMBL" id="CAB9502172.1"/>
    </source>
</evidence>
<gene>
    <name evidence="1" type="ORF">SEMRO_129_G061630.1</name>
</gene>
<proteinExistence type="predicted"/>
<comment type="caution">
    <text evidence="1">The sequence shown here is derived from an EMBL/GenBank/DDBJ whole genome shotgun (WGS) entry which is preliminary data.</text>
</comment>
<name>A0A9N8DFA1_9STRA</name>
<dbReference type="EMBL" id="CAICTM010000128">
    <property type="protein sequence ID" value="CAB9502172.1"/>
    <property type="molecule type" value="Genomic_DNA"/>
</dbReference>
<dbReference type="Proteomes" id="UP001153069">
    <property type="component" value="Unassembled WGS sequence"/>
</dbReference>
<reference evidence="1" key="1">
    <citation type="submission" date="2020-06" db="EMBL/GenBank/DDBJ databases">
        <authorList>
            <consortium name="Plant Systems Biology data submission"/>
        </authorList>
    </citation>
    <scope>NUCLEOTIDE SEQUENCE</scope>
    <source>
        <strain evidence="1">D6</strain>
    </source>
</reference>
<evidence type="ECO:0000313" key="2">
    <source>
        <dbReference type="Proteomes" id="UP001153069"/>
    </source>
</evidence>
<dbReference type="AlphaFoldDB" id="A0A9N8DFA1"/>